<dbReference type="NCBIfam" id="TIGR00614">
    <property type="entry name" value="recQ_fam"/>
    <property type="match status" value="1"/>
</dbReference>
<dbReference type="CDD" id="cd03362">
    <property type="entry name" value="TOPRIM_TopoIA_TopoIII"/>
    <property type="match status" value="1"/>
</dbReference>
<dbReference type="InterPro" id="IPR014001">
    <property type="entry name" value="Helicase_ATP-bd"/>
</dbReference>
<dbReference type="CDD" id="cd17920">
    <property type="entry name" value="DEXHc_RecQ"/>
    <property type="match status" value="1"/>
</dbReference>
<evidence type="ECO:0000256" key="7">
    <source>
        <dbReference type="ARBA" id="ARBA00022842"/>
    </source>
</evidence>
<keyword evidence="3" id="KW-0547">Nucleotide-binding</keyword>
<feature type="region of interest" description="Disordered" evidence="15">
    <location>
        <begin position="231"/>
        <end position="254"/>
    </location>
</feature>
<keyword evidence="8" id="KW-0799">Topoisomerase</keyword>
<dbReference type="InterPro" id="IPR011545">
    <property type="entry name" value="DEAD/DEAH_box_helicase_dom"/>
</dbReference>
<evidence type="ECO:0000256" key="12">
    <source>
        <dbReference type="ARBA" id="ARBA00034808"/>
    </source>
</evidence>
<dbReference type="SUPFAM" id="SSF56712">
    <property type="entry name" value="Prokaryotic type I DNA topoisomerase"/>
    <property type="match status" value="1"/>
</dbReference>
<feature type="domain" description="Toprim" evidence="16">
    <location>
        <begin position="2"/>
        <end position="135"/>
    </location>
</feature>
<dbReference type="GO" id="GO:0016787">
    <property type="term" value="F:hydrolase activity"/>
    <property type="evidence" value="ECO:0007669"/>
    <property type="project" value="UniProtKB-KW"/>
</dbReference>
<dbReference type="GO" id="GO:0003917">
    <property type="term" value="F:DNA topoisomerase type I (single strand cut, ATP-independent) activity"/>
    <property type="evidence" value="ECO:0007669"/>
    <property type="project" value="InterPro"/>
</dbReference>
<dbReference type="FunFam" id="3.40.50.300:FF:001389">
    <property type="entry name" value="ATP-dependent DNA helicase RecQ"/>
    <property type="match status" value="1"/>
</dbReference>
<dbReference type="GO" id="GO:0005524">
    <property type="term" value="F:ATP binding"/>
    <property type="evidence" value="ECO:0007669"/>
    <property type="project" value="UniProtKB-KW"/>
</dbReference>
<dbReference type="SMART" id="SM00436">
    <property type="entry name" value="TOP1Bc"/>
    <property type="match status" value="1"/>
</dbReference>
<dbReference type="PROSITE" id="PS50880">
    <property type="entry name" value="TOPRIM"/>
    <property type="match status" value="1"/>
</dbReference>
<organism evidence="20 21">
    <name type="scientific">Nannocystis exedens</name>
    <dbReference type="NCBI Taxonomy" id="54"/>
    <lineage>
        <taxon>Bacteria</taxon>
        <taxon>Pseudomonadati</taxon>
        <taxon>Myxococcota</taxon>
        <taxon>Polyangia</taxon>
        <taxon>Nannocystales</taxon>
        <taxon>Nannocystaceae</taxon>
        <taxon>Nannocystis</taxon>
    </lineage>
</organism>
<evidence type="ECO:0000259" key="16">
    <source>
        <dbReference type="PROSITE" id="PS50880"/>
    </source>
</evidence>
<feature type="compositionally biased region" description="Low complexity" evidence="15">
    <location>
        <begin position="838"/>
        <end position="864"/>
    </location>
</feature>
<keyword evidence="5 20" id="KW-0347">Helicase</keyword>
<dbReference type="InterPro" id="IPR023405">
    <property type="entry name" value="Topo_IA_core_domain"/>
</dbReference>
<dbReference type="InterPro" id="IPR003601">
    <property type="entry name" value="Topo_IA_2"/>
</dbReference>
<dbReference type="Pfam" id="PF16124">
    <property type="entry name" value="RecQ_Zn_bind"/>
    <property type="match status" value="1"/>
</dbReference>
<dbReference type="InterPro" id="IPR013824">
    <property type="entry name" value="Topo_IA_cen_sub1"/>
</dbReference>
<dbReference type="InterPro" id="IPR001650">
    <property type="entry name" value="Helicase_C-like"/>
</dbReference>
<keyword evidence="21" id="KW-1185">Reference proteome</keyword>
<evidence type="ECO:0000256" key="11">
    <source>
        <dbReference type="ARBA" id="ARBA00034617"/>
    </source>
</evidence>
<dbReference type="InterPro" id="IPR032284">
    <property type="entry name" value="RecQ_Zn-bd"/>
</dbReference>
<dbReference type="GO" id="GO:0006310">
    <property type="term" value="P:DNA recombination"/>
    <property type="evidence" value="ECO:0007669"/>
    <property type="project" value="InterPro"/>
</dbReference>
<dbReference type="InterPro" id="IPR005738">
    <property type="entry name" value="TopoIII"/>
</dbReference>
<dbReference type="Pfam" id="PF00270">
    <property type="entry name" value="DEAD"/>
    <property type="match status" value="1"/>
</dbReference>
<comment type="similarity">
    <text evidence="1">Belongs to the helicase family. RecQ subfamily.</text>
</comment>
<feature type="compositionally biased region" description="Basic and acidic residues" evidence="15">
    <location>
        <begin position="1591"/>
        <end position="1602"/>
    </location>
</feature>
<keyword evidence="6" id="KW-0067">ATP-binding</keyword>
<dbReference type="PRINTS" id="PR00417">
    <property type="entry name" value="PRTPISMRASEI"/>
</dbReference>
<dbReference type="GO" id="GO:0006281">
    <property type="term" value="P:DNA repair"/>
    <property type="evidence" value="ECO:0007669"/>
    <property type="project" value="TreeGrafter"/>
</dbReference>
<dbReference type="GO" id="GO:0003677">
    <property type="term" value="F:DNA binding"/>
    <property type="evidence" value="ECO:0007669"/>
    <property type="project" value="UniProtKB-KW"/>
</dbReference>
<dbReference type="InterPro" id="IPR027417">
    <property type="entry name" value="P-loop_NTPase"/>
</dbReference>
<evidence type="ECO:0000313" key="20">
    <source>
        <dbReference type="EMBL" id="SFE06896.1"/>
    </source>
</evidence>
<evidence type="ECO:0000259" key="19">
    <source>
        <dbReference type="PROSITE" id="PS52039"/>
    </source>
</evidence>
<dbReference type="SMART" id="SM00490">
    <property type="entry name" value="HELICc"/>
    <property type="match status" value="1"/>
</dbReference>
<dbReference type="Pfam" id="PF01751">
    <property type="entry name" value="Toprim"/>
    <property type="match status" value="1"/>
</dbReference>
<evidence type="ECO:0000256" key="2">
    <source>
        <dbReference type="ARBA" id="ARBA00022723"/>
    </source>
</evidence>
<dbReference type="GO" id="GO:0043590">
    <property type="term" value="C:bacterial nucleoid"/>
    <property type="evidence" value="ECO:0007669"/>
    <property type="project" value="TreeGrafter"/>
</dbReference>
<proteinExistence type="inferred from homology"/>
<reference evidence="21" key="1">
    <citation type="submission" date="2016-10" db="EMBL/GenBank/DDBJ databases">
        <authorList>
            <person name="Varghese N."/>
            <person name="Submissions S."/>
        </authorList>
    </citation>
    <scope>NUCLEOTIDE SEQUENCE [LARGE SCALE GENOMIC DNA]</scope>
    <source>
        <strain evidence="21">ATCC 25963</strain>
    </source>
</reference>
<evidence type="ECO:0000256" key="3">
    <source>
        <dbReference type="ARBA" id="ARBA00022741"/>
    </source>
</evidence>
<dbReference type="NCBIfam" id="NF005829">
    <property type="entry name" value="PRK07726.1"/>
    <property type="match status" value="1"/>
</dbReference>
<keyword evidence="2" id="KW-0479">Metal-binding</keyword>
<accession>A0A1I1XHQ7</accession>
<dbReference type="PROSITE" id="PS51192">
    <property type="entry name" value="HELICASE_ATP_BIND_1"/>
    <property type="match status" value="1"/>
</dbReference>
<feature type="compositionally biased region" description="Basic and acidic residues" evidence="15">
    <location>
        <begin position="877"/>
        <end position="896"/>
    </location>
</feature>
<dbReference type="Gene3D" id="3.40.50.300">
    <property type="entry name" value="P-loop containing nucleotide triphosphate hydrolases"/>
    <property type="match status" value="2"/>
</dbReference>
<dbReference type="SUPFAM" id="SSF52540">
    <property type="entry name" value="P-loop containing nucleoside triphosphate hydrolases"/>
    <property type="match status" value="1"/>
</dbReference>
<dbReference type="RefSeq" id="WP_256254042.1">
    <property type="nucleotide sequence ID" value="NZ_FOMX01000008.1"/>
</dbReference>
<dbReference type="PROSITE" id="PS00396">
    <property type="entry name" value="TOPO_IA_1"/>
    <property type="match status" value="1"/>
</dbReference>
<dbReference type="PANTHER" id="PTHR13710:SF105">
    <property type="entry name" value="ATP-DEPENDENT DNA HELICASE Q1"/>
    <property type="match status" value="1"/>
</dbReference>
<evidence type="ECO:0000256" key="6">
    <source>
        <dbReference type="ARBA" id="ARBA00022840"/>
    </source>
</evidence>
<keyword evidence="7" id="KW-0460">Magnesium</keyword>
<keyword evidence="10 20" id="KW-0413">Isomerase</keyword>
<dbReference type="InterPro" id="IPR003602">
    <property type="entry name" value="Topo_IA_DNA-bd_dom"/>
</dbReference>
<dbReference type="Gene3D" id="3.40.50.140">
    <property type="match status" value="1"/>
</dbReference>
<feature type="compositionally biased region" description="Basic and acidic residues" evidence="15">
    <location>
        <begin position="503"/>
        <end position="517"/>
    </location>
</feature>
<evidence type="ECO:0000256" key="8">
    <source>
        <dbReference type="ARBA" id="ARBA00023029"/>
    </source>
</evidence>
<evidence type="ECO:0000256" key="4">
    <source>
        <dbReference type="ARBA" id="ARBA00022801"/>
    </source>
</evidence>
<evidence type="ECO:0000256" key="1">
    <source>
        <dbReference type="ARBA" id="ARBA00005446"/>
    </source>
</evidence>
<feature type="domain" description="Helicase ATP-binding" evidence="17">
    <location>
        <begin position="1010"/>
        <end position="1178"/>
    </location>
</feature>
<name>A0A1I1XHQ7_9BACT</name>
<feature type="region of interest" description="Disordered" evidence="15">
    <location>
        <begin position="1539"/>
        <end position="1602"/>
    </location>
</feature>
<dbReference type="CDD" id="cd00186">
    <property type="entry name" value="TOP1Ac"/>
    <property type="match status" value="1"/>
</dbReference>
<dbReference type="GO" id="GO:0030894">
    <property type="term" value="C:replisome"/>
    <property type="evidence" value="ECO:0007669"/>
    <property type="project" value="TreeGrafter"/>
</dbReference>
<dbReference type="GO" id="GO:0046872">
    <property type="term" value="F:metal ion binding"/>
    <property type="evidence" value="ECO:0007669"/>
    <property type="project" value="UniProtKB-KW"/>
</dbReference>
<dbReference type="InterPro" id="IPR013497">
    <property type="entry name" value="Topo_IA_cen"/>
</dbReference>
<feature type="compositionally biased region" description="Low complexity" evidence="15">
    <location>
        <begin position="687"/>
        <end position="727"/>
    </location>
</feature>
<dbReference type="PROSITE" id="PS51194">
    <property type="entry name" value="HELICASE_CTER"/>
    <property type="match status" value="1"/>
</dbReference>
<feature type="domain" description="Topo IA-type catalytic" evidence="19">
    <location>
        <begin position="152"/>
        <end position="626"/>
    </location>
</feature>
<dbReference type="Pfam" id="PF00271">
    <property type="entry name" value="Helicase_C"/>
    <property type="match status" value="1"/>
</dbReference>
<dbReference type="Proteomes" id="UP000199400">
    <property type="component" value="Unassembled WGS sequence"/>
</dbReference>
<dbReference type="InterPro" id="IPR013825">
    <property type="entry name" value="Topo_IA_cen_sub2"/>
</dbReference>
<dbReference type="Gene3D" id="2.70.20.10">
    <property type="entry name" value="Topoisomerase I, domain 3"/>
    <property type="match status" value="1"/>
</dbReference>
<feature type="region of interest" description="Disordered" evidence="15">
    <location>
        <begin position="629"/>
        <end position="980"/>
    </location>
</feature>
<dbReference type="NCBIfam" id="TIGR01056">
    <property type="entry name" value="topB"/>
    <property type="match status" value="1"/>
</dbReference>
<evidence type="ECO:0000256" key="14">
    <source>
        <dbReference type="ARBA" id="ARBA00044550"/>
    </source>
</evidence>
<dbReference type="GO" id="GO:0009378">
    <property type="term" value="F:four-way junction helicase activity"/>
    <property type="evidence" value="ECO:0007669"/>
    <property type="project" value="TreeGrafter"/>
</dbReference>
<dbReference type="GO" id="GO:0005737">
    <property type="term" value="C:cytoplasm"/>
    <property type="evidence" value="ECO:0007669"/>
    <property type="project" value="TreeGrafter"/>
</dbReference>
<evidence type="ECO:0000256" key="13">
    <source>
        <dbReference type="ARBA" id="ARBA00044535"/>
    </source>
</evidence>
<dbReference type="Gene3D" id="1.10.460.10">
    <property type="entry name" value="Topoisomerase I, domain 2"/>
    <property type="match status" value="1"/>
</dbReference>
<evidence type="ECO:0000259" key="17">
    <source>
        <dbReference type="PROSITE" id="PS51192"/>
    </source>
</evidence>
<evidence type="ECO:0000259" key="18">
    <source>
        <dbReference type="PROSITE" id="PS51194"/>
    </source>
</evidence>
<dbReference type="InterPro" id="IPR004589">
    <property type="entry name" value="DNA_helicase_ATP-dep_RecQ"/>
</dbReference>
<dbReference type="InterPro" id="IPR023406">
    <property type="entry name" value="Topo_IA_AS"/>
</dbReference>
<dbReference type="STRING" id="54.SAMN02745121_02871"/>
<evidence type="ECO:0000256" key="15">
    <source>
        <dbReference type="SAM" id="MobiDB-lite"/>
    </source>
</evidence>
<dbReference type="GO" id="GO:0006265">
    <property type="term" value="P:DNA topological change"/>
    <property type="evidence" value="ECO:0007669"/>
    <property type="project" value="InterPro"/>
</dbReference>
<dbReference type="PANTHER" id="PTHR13710">
    <property type="entry name" value="DNA HELICASE RECQ FAMILY MEMBER"/>
    <property type="match status" value="1"/>
</dbReference>
<dbReference type="Pfam" id="PF01131">
    <property type="entry name" value="Topoisom_bac"/>
    <property type="match status" value="1"/>
</dbReference>
<dbReference type="SMART" id="SM00437">
    <property type="entry name" value="TOP1Ac"/>
    <property type="match status" value="1"/>
</dbReference>
<dbReference type="EC" id="5.6.2.4" evidence="12"/>
<evidence type="ECO:0000313" key="21">
    <source>
        <dbReference type="Proteomes" id="UP000199400"/>
    </source>
</evidence>
<evidence type="ECO:0000256" key="9">
    <source>
        <dbReference type="ARBA" id="ARBA00023125"/>
    </source>
</evidence>
<dbReference type="GO" id="GO:0043138">
    <property type="term" value="F:3'-5' DNA helicase activity"/>
    <property type="evidence" value="ECO:0007669"/>
    <property type="project" value="UniProtKB-EC"/>
</dbReference>
<comment type="catalytic activity">
    <reaction evidence="11">
        <text>Couples ATP hydrolysis with the unwinding of duplex DNA by translocating in the 3'-5' direction.</text>
        <dbReference type="EC" id="5.6.2.4"/>
    </reaction>
</comment>
<gene>
    <name evidence="20" type="ORF">SAMN02745121_02871</name>
</gene>
<feature type="domain" description="Helicase C-terminal" evidence="18">
    <location>
        <begin position="1204"/>
        <end position="1356"/>
    </location>
</feature>
<dbReference type="PROSITE" id="PS52039">
    <property type="entry name" value="TOPO_IA_2"/>
    <property type="match status" value="1"/>
</dbReference>
<sequence length="1602" mass="172659">MTTVVIAEKPSVARDIAAALGVTGRRANYFEGGGYVVTWAIGHLVALAQPHEIDPAWKRWSLHTLPMLPARFPLVVIPDTRAQFEVVRRLLSDRAVTRVVCATDAGREGELIFRYIYEAAGCTKPVSRLWISSLTREAILDGFSRLRSGADFDDLADAARGRSRADWLVGMNLSRAYSLVLDRDISVGRVQTPTLAILVQRELAIRDFVPEDYREVVARFQPITDATPRPGAYEGTWFRPPAPGETDDEPAKRRRLPADGVEAAAIVARALAGRAAIASIKAETRKLPPPLLYDLTELQRHANRLYGMSAQKTLDVAQALYERHKLISYPRTDSRHLSTAVAATLEGVAAAVSGRYPGLLAPGTGKRPLGRRFVDDPRVTDHHAILPTAKSANEATLTALEQKIYDLICRRLLAAWHDDYIYSATTVVTTITSADEPAIVDHYESRGTAVQQPGWKVLEVGHGKPAAKPRGKADKAASESDAGDQALPAGLARGQPQQVLDAKAVDKQTRPPPRHTEATLLTAMETAGRTLEEKELSDAMRDLGLGTPATRAQIIETLLRREYAVREGKSLAATDKGIHLISVVHPDVKSPAMTGEWEAKLKRMSRGDGELSTFMAAIESFVTTVVARVTGGPLPSPPDGANEPRPRPARPSEAPSAPASHRRPASDPMAASTTTAPRRRISRDLFATAPASPPRRIAASDAAEAPSAPASRPPAASDPMAASTTTAPRRRITRDLLTTAPAGPPRRIAASDEPEASSVTASRPGTSLDGLDSRSLSPAPRIAASEADGASFATLPPRRVPGDLFASTASTSSRRPPASEPIQASPPPRRETPGDLFASVPATTPPRARASAPSEPSSATTPRRGTTGDLFASRPLGESERDEPPLRRGTTIDRVETSPALAPRRIAASEPHEASPAASPRRGTASDLSEVSSAPAPRRSSARDLFETAPATSPHRPPASDRIERAPAPPRIAASEPLDAASRARGDDLLGLLRSRFGFSGFRPYQEAVCRAATLGRDLLLVMPTGAGKSLCYQLPGIARGGTTLVISPLIALMEDQATRLAAQGFRAERIHSGRSRAESRQACLDYLAGALDFLFIAPERLRVPGFPEMLARRTPALIAVDEAHCISQWGHDFRPDYRMLGQRLPALRPAPIIALTATATPTVQDDIVAQLGLRDAKRFIHGFRRTNIAIEVIARNPGERAAAICELLSERARRPAIVYAATRKSAEELADALGPRLAAAYHAGMSNDDRDRVQAAFLAGQREVIVATTAFGMGIDKADVRTIVHAALPGSLEGYYQEIGRAGRDGAPARAVLFHAYVDRKTHEFFHERDYPDPLELEKIFKKLPNTPTNRAALTKRRSRAGREAFERALEKLVIHGGALESGEDAISKGAPTWKAGYAAQREHKQVQLEGMARFAEGHGCRMVRLVRHFGDQEDRGEPCGICDGCAPDRCIAQEFRAPSPSEQVHASRLLAALAQKDGQATGRLHRDTFPDGDVDRRSFEHLLGGLVAAGLVTLEEASFTKRGKVIPFERATLTPAGKSHDMTAAGLMLPKQSPTKKAGSATRRRRPGRPTGAGRKAAKRKTAKRTSTGRRERAPAGDDD</sequence>
<evidence type="ECO:0000256" key="5">
    <source>
        <dbReference type="ARBA" id="ARBA00022806"/>
    </source>
</evidence>
<feature type="region of interest" description="Disordered" evidence="15">
    <location>
        <begin position="461"/>
        <end position="517"/>
    </location>
</feature>
<dbReference type="SMART" id="SM00487">
    <property type="entry name" value="DEXDc"/>
    <property type="match status" value="1"/>
</dbReference>
<dbReference type="InterPro" id="IPR006171">
    <property type="entry name" value="TOPRIM_dom"/>
</dbReference>
<keyword evidence="4" id="KW-0378">Hydrolase</keyword>
<dbReference type="InterPro" id="IPR034144">
    <property type="entry name" value="TOPRIM_TopoIII"/>
</dbReference>
<keyword evidence="9" id="KW-0238">DNA-binding</keyword>
<dbReference type="Gene3D" id="1.10.290.10">
    <property type="entry name" value="Topoisomerase I, domain 4"/>
    <property type="match status" value="1"/>
</dbReference>
<dbReference type="SMART" id="SM00493">
    <property type="entry name" value="TOPRIM"/>
    <property type="match status" value="1"/>
</dbReference>
<dbReference type="EMBL" id="FOMX01000008">
    <property type="protein sequence ID" value="SFE06896.1"/>
    <property type="molecule type" value="Genomic_DNA"/>
</dbReference>
<evidence type="ECO:0000256" key="10">
    <source>
        <dbReference type="ARBA" id="ARBA00023235"/>
    </source>
</evidence>
<dbReference type="InterPro" id="IPR013826">
    <property type="entry name" value="Topo_IA_cen_sub3"/>
</dbReference>
<feature type="compositionally biased region" description="Basic residues" evidence="15">
    <location>
        <begin position="1578"/>
        <end position="1590"/>
    </location>
</feature>
<protein>
    <recommendedName>
        <fullName evidence="13">ATP-dependent DNA helicase RecQ</fullName>
        <ecNumber evidence="12">5.6.2.4</ecNumber>
    </recommendedName>
    <alternativeName>
        <fullName evidence="14">DNA 3'-5' helicase RecQ</fullName>
    </alternativeName>
</protein>